<organism evidence="1 2">
    <name type="scientific">Paragonimus skrjabini miyazakii</name>
    <dbReference type="NCBI Taxonomy" id="59628"/>
    <lineage>
        <taxon>Eukaryota</taxon>
        <taxon>Metazoa</taxon>
        <taxon>Spiralia</taxon>
        <taxon>Lophotrochozoa</taxon>
        <taxon>Platyhelminthes</taxon>
        <taxon>Trematoda</taxon>
        <taxon>Digenea</taxon>
        <taxon>Plagiorchiida</taxon>
        <taxon>Troglotremata</taxon>
        <taxon>Troglotrematidae</taxon>
        <taxon>Paragonimus</taxon>
    </lineage>
</organism>
<proteinExistence type="predicted"/>
<dbReference type="OrthoDB" id="6278006at2759"/>
<evidence type="ECO:0000313" key="1">
    <source>
        <dbReference type="EMBL" id="KAF7259551.1"/>
    </source>
</evidence>
<dbReference type="Proteomes" id="UP000822476">
    <property type="component" value="Unassembled WGS sequence"/>
</dbReference>
<dbReference type="EMBL" id="JTDE01001148">
    <property type="protein sequence ID" value="KAF7259551.1"/>
    <property type="molecule type" value="Genomic_DNA"/>
</dbReference>
<gene>
    <name evidence="1" type="ORF">EG68_03368</name>
</gene>
<dbReference type="AlphaFoldDB" id="A0A8S9Z303"/>
<sequence>MVFGRGLRLASDTLLSSDHHEPLPTTKHIRHIHSSFVRGHQLARSHLQAAQHLQKAYFNRRVRGAHYQLGDEVWMYDAVPTPRGPSKLHREWKDPYVIDGALTDVAYRIKQPAISGWSSVIQFNRLKRVMSSTEVAGDSAY</sequence>
<name>A0A8S9Z303_9TREM</name>
<accession>A0A8S9Z303</accession>
<evidence type="ECO:0000313" key="2">
    <source>
        <dbReference type="Proteomes" id="UP000822476"/>
    </source>
</evidence>
<keyword evidence="2" id="KW-1185">Reference proteome</keyword>
<reference evidence="1" key="1">
    <citation type="submission" date="2019-07" db="EMBL/GenBank/DDBJ databases">
        <title>Annotation for the trematode Paragonimus miyazaki's.</title>
        <authorList>
            <person name="Choi Y.-J."/>
        </authorList>
    </citation>
    <scope>NUCLEOTIDE SEQUENCE</scope>
    <source>
        <strain evidence="1">Japan</strain>
    </source>
</reference>
<comment type="caution">
    <text evidence="1">The sequence shown here is derived from an EMBL/GenBank/DDBJ whole genome shotgun (WGS) entry which is preliminary data.</text>
</comment>
<protein>
    <submittedName>
        <fullName evidence="1">Uncharacterized protein</fullName>
    </submittedName>
</protein>